<dbReference type="Gene3D" id="2.160.20.80">
    <property type="entry name" value="E3 ubiquitin-protein ligase SopA"/>
    <property type="match status" value="1"/>
</dbReference>
<reference evidence="1 3" key="1">
    <citation type="submission" date="2016-11" db="EMBL/GenBank/DDBJ databases">
        <authorList>
            <person name="Jaros S."/>
            <person name="Januszkiewicz K."/>
            <person name="Wedrychowicz H."/>
        </authorList>
    </citation>
    <scope>NUCLEOTIDE SEQUENCE [LARGE SCALE GENOMIC DNA]</scope>
    <source>
        <strain evidence="1 3">DSM 784</strain>
    </source>
</reference>
<keyword evidence="4" id="KW-1185">Reference proteome</keyword>
<dbReference type="Proteomes" id="UP001326715">
    <property type="component" value="Chromosome"/>
</dbReference>
<proteinExistence type="predicted"/>
<organism evidence="1 3">
    <name type="scientific">Chitinophaga sancti</name>
    <dbReference type="NCBI Taxonomy" id="1004"/>
    <lineage>
        <taxon>Bacteria</taxon>
        <taxon>Pseudomonadati</taxon>
        <taxon>Bacteroidota</taxon>
        <taxon>Chitinophagia</taxon>
        <taxon>Chitinophagales</taxon>
        <taxon>Chitinophagaceae</taxon>
        <taxon>Chitinophaga</taxon>
    </lineage>
</organism>
<evidence type="ECO:0000313" key="1">
    <source>
        <dbReference type="EMBL" id="SFW68804.1"/>
    </source>
</evidence>
<gene>
    <name evidence="1" type="ORF">SAMN05661012_03513</name>
    <name evidence="2" type="ORF">SR876_28465</name>
</gene>
<dbReference type="Proteomes" id="UP000183788">
    <property type="component" value="Unassembled WGS sequence"/>
</dbReference>
<name>A0A1K1RA78_9BACT</name>
<accession>A0A1K1RA78</accession>
<dbReference type="SUPFAM" id="SSF141571">
    <property type="entry name" value="Pentapeptide repeat-like"/>
    <property type="match status" value="1"/>
</dbReference>
<dbReference type="EMBL" id="CP140154">
    <property type="protein sequence ID" value="WQG88867.1"/>
    <property type="molecule type" value="Genomic_DNA"/>
</dbReference>
<dbReference type="Pfam" id="PF13599">
    <property type="entry name" value="Pentapeptide_4"/>
    <property type="match status" value="2"/>
</dbReference>
<reference evidence="2 4" key="2">
    <citation type="submission" date="2023-11" db="EMBL/GenBank/DDBJ databases">
        <title>MicrobeMod: A computational toolkit for identifying prokaryotic methylation and restriction-modification with nanopore sequencing.</title>
        <authorList>
            <person name="Crits-Christoph A."/>
            <person name="Kang S.C."/>
            <person name="Lee H."/>
            <person name="Ostrov N."/>
        </authorList>
    </citation>
    <scope>NUCLEOTIDE SEQUENCE [LARGE SCALE GENOMIC DNA]</scope>
    <source>
        <strain evidence="2 4">ATCC 23090</strain>
    </source>
</reference>
<sequence length="197" mass="23203">MKNTWVDKEEKFYEREVFTSIDFTETSLRNWEFYKCKFEKCIFSNNDLSNITFEDCTFDGCDFSMASVKNTGFRNAVFTECKLLGLNFSPCSKLMFSFKFEKCNLNYAIFLGRNLKKTPFIDCTLKEADFSDADLTECKFTQSDLTLTRFSNTNLEKADFRGALNFSIEPEYNKMKKAKFNLYQLEALLYKYQLDVE</sequence>
<dbReference type="InterPro" id="IPR001646">
    <property type="entry name" value="5peptide_repeat"/>
</dbReference>
<dbReference type="OrthoDB" id="67652at2"/>
<evidence type="ECO:0000313" key="2">
    <source>
        <dbReference type="EMBL" id="WQG88867.1"/>
    </source>
</evidence>
<evidence type="ECO:0000313" key="3">
    <source>
        <dbReference type="Proteomes" id="UP000183788"/>
    </source>
</evidence>
<dbReference type="AlphaFoldDB" id="A0A1K1RA78"/>
<dbReference type="PANTHER" id="PTHR42999">
    <property type="entry name" value="ANTIBIOTIC RESISTANCE PROTEIN MCBG"/>
    <property type="match status" value="1"/>
</dbReference>
<dbReference type="InterPro" id="IPR052949">
    <property type="entry name" value="PA_immunity-related"/>
</dbReference>
<protein>
    <submittedName>
        <fullName evidence="2">Pentapeptide repeat-containing protein</fullName>
    </submittedName>
    <submittedName>
        <fullName evidence="1">Uncharacterized protein YjbI, contains pentapeptide repeats</fullName>
    </submittedName>
</protein>
<evidence type="ECO:0000313" key="4">
    <source>
        <dbReference type="Proteomes" id="UP001326715"/>
    </source>
</evidence>
<dbReference type="EMBL" id="FPIZ01000011">
    <property type="protein sequence ID" value="SFW68804.1"/>
    <property type="molecule type" value="Genomic_DNA"/>
</dbReference>
<dbReference type="RefSeq" id="WP_072362532.1">
    <property type="nucleotide sequence ID" value="NZ_CBHWAX010000126.1"/>
</dbReference>
<dbReference type="PANTHER" id="PTHR42999:SF1">
    <property type="entry name" value="PENTAPEPTIDE REPEAT-CONTAINING PROTEIN"/>
    <property type="match status" value="1"/>
</dbReference>
<dbReference type="STRING" id="1004.SAMN05661012_03513"/>